<feature type="transmembrane region" description="Helical" evidence="6">
    <location>
        <begin position="368"/>
        <end position="390"/>
    </location>
</feature>
<evidence type="ECO:0000313" key="10">
    <source>
        <dbReference type="EMBL" id="KAF2074383.1"/>
    </source>
</evidence>
<feature type="transmembrane region" description="Helical" evidence="6">
    <location>
        <begin position="161"/>
        <end position="182"/>
    </location>
</feature>
<reference evidence="10" key="1">
    <citation type="submission" date="2020-01" db="EMBL/GenBank/DDBJ databases">
        <title>Development of genomics and gene disruption for Polysphondylium violaceum indicates a role for the polyketide synthase stlB in stalk morphogenesis.</title>
        <authorList>
            <person name="Narita B."/>
            <person name="Kawabe Y."/>
            <person name="Kin K."/>
            <person name="Saito T."/>
            <person name="Gibbs R."/>
            <person name="Kuspa A."/>
            <person name="Muzny D."/>
            <person name="Queller D."/>
            <person name="Richards S."/>
            <person name="Strassman J."/>
            <person name="Sucgang R."/>
            <person name="Worley K."/>
            <person name="Schaap P."/>
        </authorList>
    </citation>
    <scope>NUCLEOTIDE SEQUENCE</scope>
    <source>
        <strain evidence="10">QSvi11</strain>
    </source>
</reference>
<keyword evidence="5" id="KW-0325">Glycoprotein</keyword>
<dbReference type="Proteomes" id="UP000695562">
    <property type="component" value="Unassembled WGS sequence"/>
</dbReference>
<comment type="caution">
    <text evidence="10">The sequence shown here is derived from an EMBL/GenBank/DDBJ whole genome shotgun (WGS) entry which is preliminary data.</text>
</comment>
<evidence type="ECO:0000259" key="9">
    <source>
        <dbReference type="Pfam" id="PF21892"/>
    </source>
</evidence>
<evidence type="ECO:0000256" key="2">
    <source>
        <dbReference type="ARBA" id="ARBA00022692"/>
    </source>
</evidence>
<name>A0A8J4V0F2_9MYCE</name>
<evidence type="ECO:0000256" key="3">
    <source>
        <dbReference type="ARBA" id="ARBA00022989"/>
    </source>
</evidence>
<feature type="transmembrane region" description="Helical" evidence="6">
    <location>
        <begin position="224"/>
        <end position="247"/>
    </location>
</feature>
<dbReference type="InterPro" id="IPR053880">
    <property type="entry name" value="GPR180-like_N"/>
</dbReference>
<dbReference type="GO" id="GO:0007186">
    <property type="term" value="P:G protein-coupled receptor signaling pathway"/>
    <property type="evidence" value="ECO:0007669"/>
    <property type="project" value="InterPro"/>
</dbReference>
<evidence type="ECO:0000256" key="1">
    <source>
        <dbReference type="ARBA" id="ARBA00004141"/>
    </source>
</evidence>
<feature type="domain" description="GPR180-like N-terminal" evidence="9">
    <location>
        <begin position="26"/>
        <end position="93"/>
    </location>
</feature>
<dbReference type="InterPro" id="IPR019336">
    <property type="entry name" value="GPR180/TMEM145_TM"/>
</dbReference>
<keyword evidence="3 6" id="KW-1133">Transmembrane helix</keyword>
<feature type="chain" id="PRO_5035153741" description="Intimal thickness related receptor IRP domain-containing protein" evidence="7">
    <location>
        <begin position="24"/>
        <end position="419"/>
    </location>
</feature>
<evidence type="ECO:0008006" key="12">
    <source>
        <dbReference type="Google" id="ProtNLM"/>
    </source>
</evidence>
<dbReference type="Pfam" id="PF10192">
    <property type="entry name" value="GPR180-TMEM145_TM"/>
    <property type="match status" value="1"/>
</dbReference>
<feature type="domain" description="GPR180/TMEM145 transmembrane" evidence="8">
    <location>
        <begin position="163"/>
        <end position="386"/>
    </location>
</feature>
<evidence type="ECO:0000313" key="11">
    <source>
        <dbReference type="Proteomes" id="UP000695562"/>
    </source>
</evidence>
<proteinExistence type="predicted"/>
<dbReference type="GO" id="GO:0019236">
    <property type="term" value="P:response to pheromone"/>
    <property type="evidence" value="ECO:0007669"/>
    <property type="project" value="InterPro"/>
</dbReference>
<evidence type="ECO:0000259" key="8">
    <source>
        <dbReference type="Pfam" id="PF10192"/>
    </source>
</evidence>
<dbReference type="Pfam" id="PF21892">
    <property type="entry name" value="TMEM145_N"/>
    <property type="match status" value="1"/>
</dbReference>
<keyword evidence="11" id="KW-1185">Reference proteome</keyword>
<feature type="transmembrane region" description="Helical" evidence="6">
    <location>
        <begin position="267"/>
        <end position="288"/>
    </location>
</feature>
<dbReference type="PANTHER" id="PTHR23252">
    <property type="entry name" value="INTIMAL THICKNESS RECEPTOR-RELATED"/>
    <property type="match status" value="1"/>
</dbReference>
<dbReference type="EMBL" id="AJWJ01000150">
    <property type="protein sequence ID" value="KAF2074383.1"/>
    <property type="molecule type" value="Genomic_DNA"/>
</dbReference>
<keyword evidence="4 6" id="KW-0472">Membrane</keyword>
<protein>
    <recommendedName>
        <fullName evidence="12">Intimal thickness related receptor IRP domain-containing protein</fullName>
    </recommendedName>
</protein>
<evidence type="ECO:0000256" key="4">
    <source>
        <dbReference type="ARBA" id="ARBA00023136"/>
    </source>
</evidence>
<evidence type="ECO:0000256" key="5">
    <source>
        <dbReference type="ARBA" id="ARBA00023180"/>
    </source>
</evidence>
<dbReference type="OrthoDB" id="18589at2759"/>
<organism evidence="10 11">
    <name type="scientific">Polysphondylium violaceum</name>
    <dbReference type="NCBI Taxonomy" id="133409"/>
    <lineage>
        <taxon>Eukaryota</taxon>
        <taxon>Amoebozoa</taxon>
        <taxon>Evosea</taxon>
        <taxon>Eumycetozoa</taxon>
        <taxon>Dictyostelia</taxon>
        <taxon>Dictyosteliales</taxon>
        <taxon>Dictyosteliaceae</taxon>
        <taxon>Polysphondylium</taxon>
    </lineage>
</organism>
<feature type="transmembrane region" description="Helical" evidence="6">
    <location>
        <begin position="308"/>
        <end position="325"/>
    </location>
</feature>
<dbReference type="InterPro" id="IPR047831">
    <property type="entry name" value="GPR180/TMEM145"/>
</dbReference>
<sequence length="419" mass="48258">MMISKINLISLILLVICVWYSHGLTIKGRVDADENWFYLEKFCFENGGQIKLSIDWGVNPGDKALLLYSDRAGNWGGIKKNESLSCSEKKLYASYTFYNNFNQDIVYNITQQRNRWWYFVFVNCQESSISIPSFEIKMTNNGDRFDREISADQQSIPQAQVFFILFFSILLAACITSVVLLSKRGLETKIVKQLIGVISLKVFGLLLFLVNWGHIIKFGYELRYLAYFGNLVSIVSSTLFIMLLLLVSQGYTISIYYGSLINKAATAVIVVGFTAGCWGIFTLVYYYYSSSSNTYIFYYDTIPGYVLLAIYLVIGLFFGVCCFRTHRKQNDMSKRRFFIMFACVFICWFVSLPVVVIVAHFMDPWVRYKVITILNLIIDAIFFVALTIIFRPTKTNLLVQILNKDEKLGENSMKMKELD</sequence>
<keyword evidence="2 6" id="KW-0812">Transmembrane</keyword>
<keyword evidence="7" id="KW-0732">Signal</keyword>
<dbReference type="AlphaFoldDB" id="A0A8J4V0F2"/>
<feature type="transmembrane region" description="Helical" evidence="6">
    <location>
        <begin position="194"/>
        <end position="212"/>
    </location>
</feature>
<accession>A0A8J4V0F2</accession>
<evidence type="ECO:0000256" key="7">
    <source>
        <dbReference type="SAM" id="SignalP"/>
    </source>
</evidence>
<feature type="signal peptide" evidence="7">
    <location>
        <begin position="1"/>
        <end position="23"/>
    </location>
</feature>
<gene>
    <name evidence="10" type="ORF">CYY_004317</name>
</gene>
<evidence type="ECO:0000256" key="6">
    <source>
        <dbReference type="SAM" id="Phobius"/>
    </source>
</evidence>
<dbReference type="GO" id="GO:0016020">
    <property type="term" value="C:membrane"/>
    <property type="evidence" value="ECO:0007669"/>
    <property type="project" value="UniProtKB-SubCell"/>
</dbReference>
<dbReference type="PANTHER" id="PTHR23252:SF24">
    <property type="entry name" value="TRANSMEMBRANE PROTEIN 145"/>
    <property type="match status" value="1"/>
</dbReference>
<feature type="transmembrane region" description="Helical" evidence="6">
    <location>
        <begin position="337"/>
        <end position="362"/>
    </location>
</feature>
<comment type="subcellular location">
    <subcellularLocation>
        <location evidence="1">Membrane</location>
        <topology evidence="1">Multi-pass membrane protein</topology>
    </subcellularLocation>
</comment>